<dbReference type="Pfam" id="PF05028">
    <property type="entry name" value="PARG_cat_C"/>
    <property type="match status" value="1"/>
</dbReference>
<dbReference type="GO" id="GO:0004649">
    <property type="term" value="F:poly(ADP-ribose) glycohydrolase activity"/>
    <property type="evidence" value="ECO:0007669"/>
    <property type="project" value="InterPro"/>
</dbReference>
<dbReference type="Proteomes" id="UP001179952">
    <property type="component" value="Unassembled WGS sequence"/>
</dbReference>
<dbReference type="InterPro" id="IPR028159">
    <property type="entry name" value="RPA_interact_C_dom"/>
</dbReference>
<dbReference type="Pfam" id="PF02902">
    <property type="entry name" value="Peptidase_C48"/>
    <property type="match status" value="1"/>
</dbReference>
<feature type="compositionally biased region" description="Basic residues" evidence="6">
    <location>
        <begin position="1415"/>
        <end position="1426"/>
    </location>
</feature>
<dbReference type="InterPro" id="IPR007724">
    <property type="entry name" value="Poly_GlycHdrlase"/>
</dbReference>
<evidence type="ECO:0000256" key="2">
    <source>
        <dbReference type="ARBA" id="ARBA00022670"/>
    </source>
</evidence>
<dbReference type="GO" id="GO:0005634">
    <property type="term" value="C:nucleus"/>
    <property type="evidence" value="ECO:0007669"/>
    <property type="project" value="TreeGrafter"/>
</dbReference>
<feature type="compositionally biased region" description="Polar residues" evidence="6">
    <location>
        <begin position="1277"/>
        <end position="1291"/>
    </location>
</feature>
<dbReference type="GO" id="GO:0005737">
    <property type="term" value="C:cytoplasm"/>
    <property type="evidence" value="ECO:0007669"/>
    <property type="project" value="TreeGrafter"/>
</dbReference>
<feature type="region of interest" description="Disordered" evidence="6">
    <location>
        <begin position="1354"/>
        <end position="1375"/>
    </location>
</feature>
<accession>A0AAV9B5S4</accession>
<dbReference type="Gene3D" id="3.40.395.10">
    <property type="entry name" value="Adenoviral Proteinase, Chain A"/>
    <property type="match status" value="1"/>
</dbReference>
<evidence type="ECO:0000256" key="4">
    <source>
        <dbReference type="PIRSR" id="PIRSR607724-1"/>
    </source>
</evidence>
<dbReference type="InterPro" id="IPR003653">
    <property type="entry name" value="Peptidase_C48_C"/>
</dbReference>
<feature type="region of interest" description="Disordered" evidence="6">
    <location>
        <begin position="1267"/>
        <end position="1291"/>
    </location>
</feature>
<feature type="active site" evidence="4">
    <location>
        <position position="187"/>
    </location>
</feature>
<reference evidence="8" key="1">
    <citation type="journal article" date="2023" name="Nat. Commun.">
        <title>Diploid and tetraploid genomes of Acorus and the evolution of monocots.</title>
        <authorList>
            <person name="Ma L."/>
            <person name="Liu K.W."/>
            <person name="Li Z."/>
            <person name="Hsiao Y.Y."/>
            <person name="Qi Y."/>
            <person name="Fu T."/>
            <person name="Tang G.D."/>
            <person name="Zhang D."/>
            <person name="Sun W.H."/>
            <person name="Liu D.K."/>
            <person name="Li Y."/>
            <person name="Chen G.Z."/>
            <person name="Liu X.D."/>
            <person name="Liao X.Y."/>
            <person name="Jiang Y.T."/>
            <person name="Yu X."/>
            <person name="Hao Y."/>
            <person name="Huang J."/>
            <person name="Zhao X.W."/>
            <person name="Ke S."/>
            <person name="Chen Y.Y."/>
            <person name="Wu W.L."/>
            <person name="Hsu J.L."/>
            <person name="Lin Y.F."/>
            <person name="Huang M.D."/>
            <person name="Li C.Y."/>
            <person name="Huang L."/>
            <person name="Wang Z.W."/>
            <person name="Zhao X."/>
            <person name="Zhong W.Y."/>
            <person name="Peng D.H."/>
            <person name="Ahmad S."/>
            <person name="Lan S."/>
            <person name="Zhang J.S."/>
            <person name="Tsai W.C."/>
            <person name="Van de Peer Y."/>
            <person name="Liu Z.J."/>
        </authorList>
    </citation>
    <scope>NUCLEOTIDE SEQUENCE</scope>
    <source>
        <strain evidence="8">SCP</strain>
    </source>
</reference>
<evidence type="ECO:0000256" key="5">
    <source>
        <dbReference type="PIRSR" id="PIRSR607724-2"/>
    </source>
</evidence>
<dbReference type="GO" id="GO:0008234">
    <property type="term" value="F:cysteine-type peptidase activity"/>
    <property type="evidence" value="ECO:0007669"/>
    <property type="project" value="InterPro"/>
</dbReference>
<evidence type="ECO:0000313" key="8">
    <source>
        <dbReference type="EMBL" id="KAK1271872.1"/>
    </source>
</evidence>
<evidence type="ECO:0000256" key="6">
    <source>
        <dbReference type="SAM" id="MobiDB-lite"/>
    </source>
</evidence>
<keyword evidence="2" id="KW-0645">Protease</keyword>
<reference evidence="8" key="2">
    <citation type="submission" date="2023-06" db="EMBL/GenBank/DDBJ databases">
        <authorList>
            <person name="Ma L."/>
            <person name="Liu K.-W."/>
            <person name="Li Z."/>
            <person name="Hsiao Y.-Y."/>
            <person name="Qi Y."/>
            <person name="Fu T."/>
            <person name="Tang G."/>
            <person name="Zhang D."/>
            <person name="Sun W.-H."/>
            <person name="Liu D.-K."/>
            <person name="Li Y."/>
            <person name="Chen G.-Z."/>
            <person name="Liu X.-D."/>
            <person name="Liao X.-Y."/>
            <person name="Jiang Y.-T."/>
            <person name="Yu X."/>
            <person name="Hao Y."/>
            <person name="Huang J."/>
            <person name="Zhao X.-W."/>
            <person name="Ke S."/>
            <person name="Chen Y.-Y."/>
            <person name="Wu W.-L."/>
            <person name="Hsu J.-L."/>
            <person name="Lin Y.-F."/>
            <person name="Huang M.-D."/>
            <person name="Li C.-Y."/>
            <person name="Huang L."/>
            <person name="Wang Z.-W."/>
            <person name="Zhao X."/>
            <person name="Zhong W.-Y."/>
            <person name="Peng D.-H."/>
            <person name="Ahmad S."/>
            <person name="Lan S."/>
            <person name="Zhang J.-S."/>
            <person name="Tsai W.-C."/>
            <person name="Van De Peer Y."/>
            <person name="Liu Z.-J."/>
        </authorList>
    </citation>
    <scope>NUCLEOTIDE SEQUENCE</scope>
    <source>
        <strain evidence="8">SCP</strain>
        <tissue evidence="8">Leaves</tissue>
    </source>
</reference>
<keyword evidence="9" id="KW-1185">Reference proteome</keyword>
<dbReference type="PROSITE" id="PS50600">
    <property type="entry name" value="ULP_PROTEASE"/>
    <property type="match status" value="1"/>
</dbReference>
<dbReference type="EMBL" id="JAUJYN010000005">
    <property type="protein sequence ID" value="KAK1271872.1"/>
    <property type="molecule type" value="Genomic_DNA"/>
</dbReference>
<dbReference type="InterPro" id="IPR028155">
    <property type="entry name" value="RPA_interact_central"/>
</dbReference>
<dbReference type="GO" id="GO:1990966">
    <property type="term" value="P:ATP generation from poly-ADP-D-ribose"/>
    <property type="evidence" value="ECO:0007669"/>
    <property type="project" value="TreeGrafter"/>
</dbReference>
<dbReference type="GO" id="GO:0009225">
    <property type="term" value="P:nucleotide-sugar metabolic process"/>
    <property type="evidence" value="ECO:0007669"/>
    <property type="project" value="TreeGrafter"/>
</dbReference>
<feature type="compositionally biased region" description="Polar residues" evidence="6">
    <location>
        <begin position="1318"/>
        <end position="1338"/>
    </location>
</feature>
<proteinExistence type="inferred from homology"/>
<dbReference type="SUPFAM" id="SSF54001">
    <property type="entry name" value="Cysteine proteinases"/>
    <property type="match status" value="1"/>
</dbReference>
<comment type="caution">
    <text evidence="8">The sequence shown here is derived from an EMBL/GenBank/DDBJ whole genome shotgun (WGS) entry which is preliminary data.</text>
</comment>
<organism evidence="8 9">
    <name type="scientific">Acorus gramineus</name>
    <name type="common">Dwarf sweet flag</name>
    <dbReference type="NCBI Taxonomy" id="55184"/>
    <lineage>
        <taxon>Eukaryota</taxon>
        <taxon>Viridiplantae</taxon>
        <taxon>Streptophyta</taxon>
        <taxon>Embryophyta</taxon>
        <taxon>Tracheophyta</taxon>
        <taxon>Spermatophyta</taxon>
        <taxon>Magnoliopsida</taxon>
        <taxon>Liliopsida</taxon>
        <taxon>Acoraceae</taxon>
        <taxon>Acorus</taxon>
    </lineage>
</organism>
<dbReference type="GO" id="GO:0006508">
    <property type="term" value="P:proteolysis"/>
    <property type="evidence" value="ECO:0007669"/>
    <property type="project" value="UniProtKB-KW"/>
</dbReference>
<protein>
    <submittedName>
        <fullName evidence="8">Poly(ADP-ribose) glycohydrolase 1</fullName>
    </submittedName>
</protein>
<evidence type="ECO:0000313" key="9">
    <source>
        <dbReference type="Proteomes" id="UP001179952"/>
    </source>
</evidence>
<dbReference type="Pfam" id="PF14767">
    <property type="entry name" value="RPA_interact_M"/>
    <property type="match status" value="1"/>
</dbReference>
<dbReference type="InterPro" id="IPR046372">
    <property type="entry name" value="PARG_cat_C"/>
</dbReference>
<evidence type="ECO:0000256" key="1">
    <source>
        <dbReference type="ARBA" id="ARBA00005234"/>
    </source>
</evidence>
<dbReference type="InterPro" id="IPR038765">
    <property type="entry name" value="Papain-like_cys_pep_sf"/>
</dbReference>
<dbReference type="Pfam" id="PF25352">
    <property type="entry name" value="PH_ULP"/>
    <property type="match status" value="1"/>
</dbReference>
<comment type="similarity">
    <text evidence="1">Belongs to the peptidase C48 family.</text>
</comment>
<name>A0AAV9B5S4_ACOGR</name>
<dbReference type="InterPro" id="IPR057375">
    <property type="entry name" value="ULP2A/B_PH"/>
</dbReference>
<keyword evidence="3" id="KW-0378">Hydrolase</keyword>
<dbReference type="PANTHER" id="PTHR12837:SF0">
    <property type="entry name" value="POLY(ADP-RIBOSE) GLYCOHYDROLASE"/>
    <property type="match status" value="1"/>
</dbReference>
<sequence length="1426" mass="160506">MEEREDLRSILPWLPLIARSGNIFWAPQALEDLRALSRGPESSGVDSGEALSDFISGIRGSIGLSRERLAFNAAGGYALFFDDLMSSVASREFFGDTVPALANLLLRLPTLLEWHYLESDRVFGDVGEGAVSRTGLRILQPQEAGIVFLSQVLHSGFIEDQQYEALEVDFSNEYLGGGALHRGCVQEEIRFMINPELIAGMLFLPCMESNEAIEIVGAERFANYTGYASSFRFMGDFMDKKSLDSLGRRKTRIVAIDALCNPRTRQYKSKNLIRETNKAFCGFLYHAKDQSHLKDPPQFASDNIDSGPGNESMDYEAQDNCHIGYTSLTITENCHAQKSLCSISGSEENSIFIESPLHVENESEPTVDAHENSRHGDRAGSITEINIGIATGNWGCGAFGGDPELKCMIQWLSASQALRPFVLYYTFGEAALQRLEEVSSWILSHNWTVGDLWSILNEYSSKRLNGETDVGFFSWLLPSVQEENHSINTVEEMMVQENRMGLLWKIRSPLEADQDIKKIAKSTFRDIVSDELEKIKRSSPQDGCDITKLDESDILWEYDGPQSDSQSTVSEREELLIEMERLLYEDLREEVLRRELEVFEEEDNYLARAVFDHMQLNDDQVNLDYMRDRLGEVHIEHLDRGCKATPKFCMETTFGLSALYIKCQACNTFEIKKFDVYEFTEEDEKVEVVSGKFTERFVLRKGSKGKEEAEEGKEVSAVSKTTFMKFFAPARDTEEKDSKCVLHVDFDANGSGHKCKGDELYAIDDTGSDSEEIFTLDDVPRSATMNLDELAHTCCQQKIEPNCVTARCLSTDSDGVEGQDHLVPSFDSQQKKEMIDTTSDEDESTESSSPFMSAFDAEESSLERLAQNHHSADCIEMMGIVRVNLFLKSNGITDDKSMCDSSGIVKIDFTASDPQWTEKEQKILSLGERYKGIWNANFDRLTEPFEDVIYPKGDPDAVSISQRDVQLLQPETFINDTIIDFYIKYLTNKIQPEDRQRLHFFNSFFFRKLADLDKDPGGGSKGREAFLRVRKWTRKVNIFGMDYIFAPVNYSYLWEEWKERHPESSEDVSSKFSNLRFVSLELNADWFPPVDASLKRSHIQKLIYELVDDYSQKLPPPSSSDDLHFSERFENDSEDGQAVELVSEHCDSEKLAFDDSNLPKGYDINFLSISQGMSFGEFFQSGATSGSFSNLHCDALQPIAQFERLGCTMTVVEEGSTKADVEILCRSFEKSSILQRPDGTTSNICSTSCFYKGIEGLDSIWTKEMLQGDGEKEDSPSETLSCGSRSSTESPVNDLAMHVQNSDSIVHVQNGAEGKPHSPSSDNNNGITGKSNLDGSSLSEKWEDCVVEDSQEIIRDSPERQDGSLASSHGDVEHVENVKSLDDEVQFSDEGMVIVSSVQQGHKRRKLSLPEGPRRSARRLSKNLQS</sequence>
<feature type="region of interest" description="Disordered" evidence="6">
    <location>
        <begin position="1396"/>
        <end position="1426"/>
    </location>
</feature>
<feature type="binding site" evidence="5">
    <location>
        <position position="186"/>
    </location>
    <ligand>
        <name>substrate</name>
    </ligand>
</feature>
<feature type="binding site" evidence="5">
    <location>
        <position position="227"/>
    </location>
    <ligand>
        <name>substrate</name>
    </ligand>
</feature>
<dbReference type="GO" id="GO:0006282">
    <property type="term" value="P:regulation of DNA repair"/>
    <property type="evidence" value="ECO:0007669"/>
    <property type="project" value="InterPro"/>
</dbReference>
<dbReference type="GO" id="GO:0005975">
    <property type="term" value="P:carbohydrate metabolic process"/>
    <property type="evidence" value="ECO:0007669"/>
    <property type="project" value="InterPro"/>
</dbReference>
<evidence type="ECO:0000256" key="3">
    <source>
        <dbReference type="ARBA" id="ARBA00022801"/>
    </source>
</evidence>
<evidence type="ECO:0000259" key="7">
    <source>
        <dbReference type="PROSITE" id="PS50600"/>
    </source>
</evidence>
<feature type="region of interest" description="Disordered" evidence="6">
    <location>
        <begin position="1309"/>
        <end position="1338"/>
    </location>
</feature>
<dbReference type="Pfam" id="PF14768">
    <property type="entry name" value="RPA_interact_C"/>
    <property type="match status" value="1"/>
</dbReference>
<feature type="active site" evidence="4">
    <location>
        <position position="188"/>
    </location>
</feature>
<gene>
    <name evidence="8" type="ORF">QJS04_geneDACA006123</name>
</gene>
<dbReference type="PANTHER" id="PTHR12837">
    <property type="entry name" value="POLY ADP-RIBOSE GLYCOHYDROLASE"/>
    <property type="match status" value="1"/>
</dbReference>
<feature type="region of interest" description="Disordered" evidence="6">
    <location>
        <begin position="814"/>
        <end position="850"/>
    </location>
</feature>
<feature type="binding site" evidence="5">
    <location>
        <position position="172"/>
    </location>
    <ligand>
        <name>substrate</name>
    </ligand>
</feature>
<feature type="active site" evidence="4">
    <location>
        <position position="169"/>
    </location>
</feature>
<feature type="domain" description="Ubiquitin-like protease family profile" evidence="7">
    <location>
        <begin position="958"/>
        <end position="1401"/>
    </location>
</feature>